<protein>
    <submittedName>
        <fullName evidence="3">Uncharacterized protein</fullName>
    </submittedName>
</protein>
<feature type="non-terminal residue" evidence="3">
    <location>
        <position position="161"/>
    </location>
</feature>
<keyword evidence="2" id="KW-0472">Membrane</keyword>
<proteinExistence type="predicted"/>
<gene>
    <name evidence="3" type="ORF">BB561_006737</name>
</gene>
<evidence type="ECO:0000313" key="3">
    <source>
        <dbReference type="EMBL" id="PVU86341.1"/>
    </source>
</evidence>
<keyword evidence="1" id="KW-0175">Coiled coil</keyword>
<evidence type="ECO:0000256" key="2">
    <source>
        <dbReference type="SAM" id="Phobius"/>
    </source>
</evidence>
<reference evidence="3 4" key="1">
    <citation type="journal article" date="2018" name="MBio">
        <title>Comparative Genomics Reveals the Core Gene Toolbox for the Fungus-Insect Symbiosis.</title>
        <authorList>
            <person name="Wang Y."/>
            <person name="Stata M."/>
            <person name="Wang W."/>
            <person name="Stajich J.E."/>
            <person name="White M.M."/>
            <person name="Moncalvo J.M."/>
        </authorList>
    </citation>
    <scope>NUCLEOTIDE SEQUENCE [LARGE SCALE GENOMIC DNA]</scope>
    <source>
        <strain evidence="3 4">SWE-8-4</strain>
    </source>
</reference>
<keyword evidence="4" id="KW-1185">Reference proteome</keyword>
<feature type="coiled-coil region" evidence="1">
    <location>
        <begin position="77"/>
        <end position="104"/>
    </location>
</feature>
<keyword evidence="2" id="KW-0812">Transmembrane</keyword>
<evidence type="ECO:0000313" key="4">
    <source>
        <dbReference type="Proteomes" id="UP000245383"/>
    </source>
</evidence>
<dbReference type="AlphaFoldDB" id="A0A2T9Y1X7"/>
<keyword evidence="2" id="KW-1133">Transmembrane helix</keyword>
<evidence type="ECO:0000256" key="1">
    <source>
        <dbReference type="SAM" id="Coils"/>
    </source>
</evidence>
<dbReference type="Proteomes" id="UP000245383">
    <property type="component" value="Unassembled WGS sequence"/>
</dbReference>
<feature type="transmembrane region" description="Helical" evidence="2">
    <location>
        <begin position="12"/>
        <end position="34"/>
    </location>
</feature>
<dbReference type="EMBL" id="MBFR01000688">
    <property type="protein sequence ID" value="PVU86341.1"/>
    <property type="molecule type" value="Genomic_DNA"/>
</dbReference>
<organism evidence="3 4">
    <name type="scientific">Smittium simulii</name>
    <dbReference type="NCBI Taxonomy" id="133385"/>
    <lineage>
        <taxon>Eukaryota</taxon>
        <taxon>Fungi</taxon>
        <taxon>Fungi incertae sedis</taxon>
        <taxon>Zoopagomycota</taxon>
        <taxon>Kickxellomycotina</taxon>
        <taxon>Harpellomycetes</taxon>
        <taxon>Harpellales</taxon>
        <taxon>Legeriomycetaceae</taxon>
        <taxon>Smittium</taxon>
    </lineage>
</organism>
<accession>A0A2T9Y1X7</accession>
<comment type="caution">
    <text evidence="3">The sequence shown here is derived from an EMBL/GenBank/DDBJ whole genome shotgun (WGS) entry which is preliminary data.</text>
</comment>
<sequence>MTKIPLSRNYLLTIFFFGALALFSFWGMLEFMYIKKQNAIYMKLFDDQANQYEFIQNASTKKISDNGKQKKKVKSALIMQQLEKNKLQDKLKHIEAEKIDCQHKYSEIITKQNNGLKPLPSLKLSDEEFHKSKYHNDQLNITMLTIPKNLYSDRRLTELEE</sequence>
<name>A0A2T9Y1X7_9FUNG</name>